<feature type="compositionally biased region" description="Polar residues" evidence="1">
    <location>
        <begin position="364"/>
        <end position="377"/>
    </location>
</feature>
<proteinExistence type="predicted"/>
<organism evidence="2 3">
    <name type="scientific">Astyanax mexicanus</name>
    <name type="common">Blind cave fish</name>
    <name type="synonym">Astyanax fasciatus mexicanus</name>
    <dbReference type="NCBI Taxonomy" id="7994"/>
    <lineage>
        <taxon>Eukaryota</taxon>
        <taxon>Metazoa</taxon>
        <taxon>Chordata</taxon>
        <taxon>Craniata</taxon>
        <taxon>Vertebrata</taxon>
        <taxon>Euteleostomi</taxon>
        <taxon>Actinopterygii</taxon>
        <taxon>Neopterygii</taxon>
        <taxon>Teleostei</taxon>
        <taxon>Ostariophysi</taxon>
        <taxon>Characiformes</taxon>
        <taxon>Characoidei</taxon>
        <taxon>Acestrorhamphidae</taxon>
        <taxon>Acestrorhamphinae</taxon>
        <taxon>Astyanax</taxon>
    </lineage>
</organism>
<dbReference type="Gene3D" id="1.10.443.10">
    <property type="entry name" value="Intergrase catalytic core"/>
    <property type="match status" value="1"/>
</dbReference>
<dbReference type="AlphaFoldDB" id="A0A8T2KRS4"/>
<evidence type="ECO:0000313" key="2">
    <source>
        <dbReference type="EMBL" id="KAG9262078.1"/>
    </source>
</evidence>
<protein>
    <submittedName>
        <fullName evidence="2">Uncharacterized protein</fullName>
    </submittedName>
</protein>
<feature type="region of interest" description="Disordered" evidence="1">
    <location>
        <begin position="364"/>
        <end position="515"/>
    </location>
</feature>
<accession>A0A8T2KRS4</accession>
<comment type="caution">
    <text evidence="2">The sequence shown here is derived from an EMBL/GenBank/DDBJ whole genome shotgun (WGS) entry which is preliminary data.</text>
</comment>
<dbReference type="GO" id="GO:0006310">
    <property type="term" value="P:DNA recombination"/>
    <property type="evidence" value="ECO:0007669"/>
    <property type="project" value="InterPro"/>
</dbReference>
<feature type="compositionally biased region" description="Polar residues" evidence="1">
    <location>
        <begin position="483"/>
        <end position="492"/>
    </location>
</feature>
<evidence type="ECO:0000256" key="1">
    <source>
        <dbReference type="SAM" id="MobiDB-lite"/>
    </source>
</evidence>
<dbReference type="PANTHER" id="PTHR33480:SF5">
    <property type="entry name" value="SI:DKEY-51D8.9"/>
    <property type="match status" value="1"/>
</dbReference>
<dbReference type="EMBL" id="JAICCE010000022">
    <property type="protein sequence ID" value="KAG9262078.1"/>
    <property type="molecule type" value="Genomic_DNA"/>
</dbReference>
<dbReference type="GO" id="GO:0015074">
    <property type="term" value="P:DNA integration"/>
    <property type="evidence" value="ECO:0007669"/>
    <property type="project" value="InterPro"/>
</dbReference>
<gene>
    <name evidence="2" type="ORF">AMEX_G25711</name>
</gene>
<name>A0A8T2KRS4_ASTMX</name>
<sequence length="574" mass="65476">MRELGRLVVAAKEIDKSIKNLEDLCHVSKFQVLLKAVKRISQFSPSKNAYRKASTAVKIGFSLKGVTDVLIGQTLENDDDLAERNAKKFKELLEQKWKDSVSFNAHKTMEENRWNKDDGIPLTKDVMILQEHLRKVEDEAKRELLDGINMSAYKDLTESLLSQVIVFNRRREGEASRLTLDMYMNANRTPVNGDIFQTLTPLEQELSKTLTRIEIRGKRGRKVPILLPDRTKASIDFLIEKRKEAGVPDQNPFVFARPSAMSNFRGCDCLRRFSEESKAENPGLLRSTKLRKQVATLCQLLNLDQQELEQVARFMGHDIRVHCDFYRQTDKTLQLSRISKLLFAMEKGTETIKGQNLNTLDFSLPGSSVAQTDSPQTDRPVVSMEPHEDDEGVSGFTATIKKKMRMEPHDADDGGTCTGVKRKLTEDPGFDSPEKERPQRRRKEVDDEDDHEFIEMDVNKNCESGSSNQQKKKQIEQPEGDGVSSSGAMTSMQKRKAGLMAERKRSQPRRRGWSEEEQAAVLKHLAVFIERHQVPGKADCLKCTETESALKHRTWRDVKYFVHNRIVSLAKTNP</sequence>
<dbReference type="Proteomes" id="UP000752171">
    <property type="component" value="Unassembled WGS sequence"/>
</dbReference>
<dbReference type="InterPro" id="IPR013762">
    <property type="entry name" value="Integrase-like_cat_sf"/>
</dbReference>
<dbReference type="GO" id="GO:0003677">
    <property type="term" value="F:DNA binding"/>
    <property type="evidence" value="ECO:0007669"/>
    <property type="project" value="InterPro"/>
</dbReference>
<reference evidence="2 3" key="1">
    <citation type="submission" date="2021-07" db="EMBL/GenBank/DDBJ databases">
        <authorList>
            <person name="Imarazene B."/>
            <person name="Zahm M."/>
            <person name="Klopp C."/>
            <person name="Cabau C."/>
            <person name="Beille S."/>
            <person name="Jouanno E."/>
            <person name="Castinel A."/>
            <person name="Lluch J."/>
            <person name="Gil L."/>
            <person name="Kuchtly C."/>
            <person name="Lopez Roques C."/>
            <person name="Donnadieu C."/>
            <person name="Parrinello H."/>
            <person name="Journot L."/>
            <person name="Du K."/>
            <person name="Schartl M."/>
            <person name="Retaux S."/>
            <person name="Guiguen Y."/>
        </authorList>
    </citation>
    <scope>NUCLEOTIDE SEQUENCE [LARGE SCALE GENOMIC DNA]</scope>
    <source>
        <strain evidence="2">Pach_M1</strain>
        <tissue evidence="2">Testis</tissue>
    </source>
</reference>
<evidence type="ECO:0000313" key="3">
    <source>
        <dbReference type="Proteomes" id="UP000752171"/>
    </source>
</evidence>
<dbReference type="PANTHER" id="PTHR33480">
    <property type="entry name" value="SET DOMAIN-CONTAINING PROTEIN-RELATED"/>
    <property type="match status" value="1"/>
</dbReference>